<keyword evidence="8" id="KW-0227">DNA damage</keyword>
<dbReference type="SMART" id="SM00898">
    <property type="entry name" value="Fapy_DNA_glyco"/>
    <property type="match status" value="1"/>
</dbReference>
<evidence type="ECO:0000256" key="18">
    <source>
        <dbReference type="PROSITE-ProRule" id="PRU00391"/>
    </source>
</evidence>
<evidence type="ECO:0000256" key="10">
    <source>
        <dbReference type="ARBA" id="ARBA00022801"/>
    </source>
</evidence>
<feature type="domain" description="Formamidopyrimidine-DNA glycosylase catalytic" evidence="20">
    <location>
        <begin position="2"/>
        <end position="112"/>
    </location>
</feature>
<dbReference type="Gene3D" id="3.20.190.10">
    <property type="entry name" value="MutM-like, N-terminal"/>
    <property type="match status" value="1"/>
</dbReference>
<evidence type="ECO:0000256" key="3">
    <source>
        <dbReference type="ARBA" id="ARBA00009409"/>
    </source>
</evidence>
<evidence type="ECO:0000313" key="21">
    <source>
        <dbReference type="EMBL" id="TYR75107.1"/>
    </source>
</evidence>
<comment type="cofactor">
    <cofactor evidence="2">
        <name>Zn(2+)</name>
        <dbReference type="ChEBI" id="CHEBI:29105"/>
    </cofactor>
</comment>
<evidence type="ECO:0000256" key="16">
    <source>
        <dbReference type="ARBA" id="ARBA00023295"/>
    </source>
</evidence>
<reference evidence="21 22" key="1">
    <citation type="submission" date="2019-08" db="EMBL/GenBank/DDBJ databases">
        <title>Bacillus genomes from the desert of Cuatro Cienegas, Coahuila.</title>
        <authorList>
            <person name="Olmedo-Alvarez G."/>
        </authorList>
    </citation>
    <scope>NUCLEOTIDE SEQUENCE [LARGE SCALE GENOMIC DNA]</scope>
    <source>
        <strain evidence="21 22">CH40_1T</strain>
    </source>
</reference>
<dbReference type="InterPro" id="IPR015886">
    <property type="entry name" value="H2TH_FPG"/>
</dbReference>
<comment type="similarity">
    <text evidence="3">Belongs to the FPG family.</text>
</comment>
<keyword evidence="9 18" id="KW-0863">Zinc-finger</keyword>
<dbReference type="RefSeq" id="WP_148947030.1">
    <property type="nucleotide sequence ID" value="NZ_JBNILU010000014.1"/>
</dbReference>
<evidence type="ECO:0000259" key="20">
    <source>
        <dbReference type="PROSITE" id="PS51068"/>
    </source>
</evidence>
<evidence type="ECO:0000256" key="4">
    <source>
        <dbReference type="ARBA" id="ARBA00012024"/>
    </source>
</evidence>
<dbReference type="Pfam" id="PF01149">
    <property type="entry name" value="Fapy_DNA_glyco"/>
    <property type="match status" value="1"/>
</dbReference>
<dbReference type="InterPro" id="IPR010979">
    <property type="entry name" value="Ribosomal_uS13-like_H2TH"/>
</dbReference>
<dbReference type="PANTHER" id="PTHR22993">
    <property type="entry name" value="FORMAMIDOPYRIMIDINE-DNA GLYCOSYLASE"/>
    <property type="match status" value="1"/>
</dbReference>
<evidence type="ECO:0000256" key="2">
    <source>
        <dbReference type="ARBA" id="ARBA00001947"/>
    </source>
</evidence>
<keyword evidence="12" id="KW-0238">DNA-binding</keyword>
<keyword evidence="13" id="KW-0234">DNA repair</keyword>
<gene>
    <name evidence="21" type="ORF">FZC79_11865</name>
</gene>
<keyword evidence="10" id="KW-0378">Hydrolase</keyword>
<dbReference type="EC" id="3.2.2.23" evidence="4"/>
<dbReference type="PROSITE" id="PS51068">
    <property type="entry name" value="FPG_CAT"/>
    <property type="match status" value="1"/>
</dbReference>
<dbReference type="GO" id="GO:0008270">
    <property type="term" value="F:zinc ion binding"/>
    <property type="evidence" value="ECO:0007669"/>
    <property type="project" value="UniProtKB-KW"/>
</dbReference>
<dbReference type="Pfam" id="PF06827">
    <property type="entry name" value="zf-FPG_IleRS"/>
    <property type="match status" value="1"/>
</dbReference>
<dbReference type="SMART" id="SM01232">
    <property type="entry name" value="H2TH"/>
    <property type="match status" value="1"/>
</dbReference>
<evidence type="ECO:0000256" key="17">
    <source>
        <dbReference type="ARBA" id="ARBA00030638"/>
    </source>
</evidence>
<evidence type="ECO:0000259" key="19">
    <source>
        <dbReference type="PROSITE" id="PS51066"/>
    </source>
</evidence>
<evidence type="ECO:0000256" key="1">
    <source>
        <dbReference type="ARBA" id="ARBA00001668"/>
    </source>
</evidence>
<proteinExistence type="inferred from homology"/>
<dbReference type="PANTHER" id="PTHR22993:SF9">
    <property type="entry name" value="FORMAMIDOPYRIMIDINE-DNA GLYCOSYLASE"/>
    <property type="match status" value="1"/>
</dbReference>
<dbReference type="InterPro" id="IPR012319">
    <property type="entry name" value="FPG_cat"/>
</dbReference>
<keyword evidence="11" id="KW-0862">Zinc</keyword>
<keyword evidence="15" id="KW-0511">Multifunctional enzyme</keyword>
<keyword evidence="14" id="KW-0456">Lyase</keyword>
<keyword evidence="16" id="KW-0326">Glycosidase</keyword>
<dbReference type="EC" id="4.2.99.18" evidence="5"/>
<evidence type="ECO:0000256" key="6">
    <source>
        <dbReference type="ARBA" id="ARBA00016240"/>
    </source>
</evidence>
<comment type="catalytic activity">
    <reaction evidence="1">
        <text>Hydrolysis of DNA containing ring-opened 7-methylguanine residues, releasing 2,6-diamino-4-hydroxy-5-(N-methyl)formamidopyrimidine.</text>
        <dbReference type="EC" id="3.2.2.23"/>
    </reaction>
</comment>
<dbReference type="Proteomes" id="UP000323317">
    <property type="component" value="Unassembled WGS sequence"/>
</dbReference>
<dbReference type="AlphaFoldDB" id="A0A5D4KCI6"/>
<dbReference type="Pfam" id="PF06831">
    <property type="entry name" value="H2TH"/>
    <property type="match status" value="1"/>
</dbReference>
<evidence type="ECO:0000256" key="11">
    <source>
        <dbReference type="ARBA" id="ARBA00022833"/>
    </source>
</evidence>
<evidence type="ECO:0000256" key="5">
    <source>
        <dbReference type="ARBA" id="ARBA00012720"/>
    </source>
</evidence>
<dbReference type="SUPFAM" id="SSF57716">
    <property type="entry name" value="Glucocorticoid receptor-like (DNA-binding domain)"/>
    <property type="match status" value="1"/>
</dbReference>
<evidence type="ECO:0000313" key="22">
    <source>
        <dbReference type="Proteomes" id="UP000323317"/>
    </source>
</evidence>
<dbReference type="PROSITE" id="PS51066">
    <property type="entry name" value="ZF_FPG_2"/>
    <property type="match status" value="1"/>
</dbReference>
<comment type="caution">
    <text evidence="21">The sequence shown here is derived from an EMBL/GenBank/DDBJ whole genome shotgun (WGS) entry which is preliminary data.</text>
</comment>
<protein>
    <recommendedName>
        <fullName evidence="6">Formamidopyrimidine-DNA glycosylase</fullName>
        <ecNumber evidence="4">3.2.2.23</ecNumber>
        <ecNumber evidence="5">4.2.99.18</ecNumber>
    </recommendedName>
    <alternativeName>
        <fullName evidence="17">DNA-(apurinic or apyrimidinic site) lyase MutM</fullName>
    </alternativeName>
</protein>
<accession>A0A5D4KCI6</accession>
<evidence type="ECO:0000256" key="7">
    <source>
        <dbReference type="ARBA" id="ARBA00022723"/>
    </source>
</evidence>
<organism evidence="21 22">
    <name type="scientific">Rossellomorea vietnamensis</name>
    <dbReference type="NCBI Taxonomy" id="218284"/>
    <lineage>
        <taxon>Bacteria</taxon>
        <taxon>Bacillati</taxon>
        <taxon>Bacillota</taxon>
        <taxon>Bacilli</taxon>
        <taxon>Bacillales</taxon>
        <taxon>Bacillaceae</taxon>
        <taxon>Rossellomorea</taxon>
    </lineage>
</organism>
<dbReference type="InterPro" id="IPR010663">
    <property type="entry name" value="Znf_FPG/IleRS"/>
</dbReference>
<name>A0A5D4KCI6_9BACI</name>
<dbReference type="GO" id="GO:0006284">
    <property type="term" value="P:base-excision repair"/>
    <property type="evidence" value="ECO:0007669"/>
    <property type="project" value="InterPro"/>
</dbReference>
<dbReference type="GO" id="GO:0034039">
    <property type="term" value="F:8-oxo-7,8-dihydroguanine DNA N-glycosylase activity"/>
    <property type="evidence" value="ECO:0007669"/>
    <property type="project" value="TreeGrafter"/>
</dbReference>
<sequence length="270" mass="30881">MPELPEMEHYKRMLTKQLQNKRITDVEIGREKSINIPVSEFSLLTGSQTIKSVTRRAKHLLFHLENDVVLILHLMLGGWLFFGTEEQKPDRTIQVKLSFGTHHLFFIGLRLGYLHLYRGIEGAAEELKKLGPEPLSFELTETKFLELSSKRRGSLKTTLVNQGFLSGIGNCYSDEICFHAGLLPKRKFNELAEHENRKLFHSMQYILRDAVDSGGYMENPFYPGDTLTGGYISKCRVYDREGEPCHRCGGEIVKDEISSKKTFYCPACQS</sequence>
<evidence type="ECO:0000256" key="14">
    <source>
        <dbReference type="ARBA" id="ARBA00023239"/>
    </source>
</evidence>
<dbReference type="GO" id="GO:0003684">
    <property type="term" value="F:damaged DNA binding"/>
    <property type="evidence" value="ECO:0007669"/>
    <property type="project" value="InterPro"/>
</dbReference>
<evidence type="ECO:0000256" key="9">
    <source>
        <dbReference type="ARBA" id="ARBA00022771"/>
    </source>
</evidence>
<dbReference type="Gene3D" id="1.10.8.50">
    <property type="match status" value="1"/>
</dbReference>
<evidence type="ECO:0000256" key="12">
    <source>
        <dbReference type="ARBA" id="ARBA00023125"/>
    </source>
</evidence>
<dbReference type="SUPFAM" id="SSF81624">
    <property type="entry name" value="N-terminal domain of MutM-like DNA repair proteins"/>
    <property type="match status" value="1"/>
</dbReference>
<feature type="domain" description="FPG-type" evidence="19">
    <location>
        <begin position="236"/>
        <end position="270"/>
    </location>
</feature>
<dbReference type="SUPFAM" id="SSF46946">
    <property type="entry name" value="S13-like H2TH domain"/>
    <property type="match status" value="1"/>
</dbReference>
<keyword evidence="7" id="KW-0479">Metal-binding</keyword>
<evidence type="ECO:0000256" key="15">
    <source>
        <dbReference type="ARBA" id="ARBA00023268"/>
    </source>
</evidence>
<evidence type="ECO:0000256" key="8">
    <source>
        <dbReference type="ARBA" id="ARBA00022763"/>
    </source>
</evidence>
<dbReference type="EMBL" id="VTEH01000008">
    <property type="protein sequence ID" value="TYR75107.1"/>
    <property type="molecule type" value="Genomic_DNA"/>
</dbReference>
<evidence type="ECO:0000256" key="13">
    <source>
        <dbReference type="ARBA" id="ARBA00023204"/>
    </source>
</evidence>
<dbReference type="InterPro" id="IPR035937">
    <property type="entry name" value="FPG_N"/>
</dbReference>
<dbReference type="InterPro" id="IPR000214">
    <property type="entry name" value="Znf_DNA_glyclase/AP_lyase"/>
</dbReference>
<dbReference type="GO" id="GO:0140078">
    <property type="term" value="F:class I DNA-(apurinic or apyrimidinic site) endonuclease activity"/>
    <property type="evidence" value="ECO:0007669"/>
    <property type="project" value="UniProtKB-EC"/>
</dbReference>